<organism evidence="2 3">
    <name type="scientific">Aureicoccus marinus</name>
    <dbReference type="NCBI Taxonomy" id="754435"/>
    <lineage>
        <taxon>Bacteria</taxon>
        <taxon>Pseudomonadati</taxon>
        <taxon>Bacteroidota</taxon>
        <taxon>Flavobacteriia</taxon>
        <taxon>Flavobacteriales</taxon>
        <taxon>Flavobacteriaceae</taxon>
        <taxon>Aureicoccus</taxon>
    </lineage>
</organism>
<keyword evidence="1" id="KW-0472">Membrane</keyword>
<dbReference type="Proteomes" id="UP000239366">
    <property type="component" value="Unassembled WGS sequence"/>
</dbReference>
<sequence length="150" mass="16886">MSKAKKIPAFSIQESLVVLVITVVVVGLAFSVLRLINGQMIGMQSALNEGMQTDKVEELLWIRFNKADRVYFQDNKLELEGVTRNHTLLLNRTHLVMEQDSLPIELDSVRAYFKGKPTQSGEIDALELFCNNGLRQIFVNKANAATSYLN</sequence>
<accession>A0A2S7T6M4</accession>
<evidence type="ECO:0008006" key="4">
    <source>
        <dbReference type="Google" id="ProtNLM"/>
    </source>
</evidence>
<keyword evidence="1" id="KW-1133">Transmembrane helix</keyword>
<dbReference type="OrthoDB" id="1189466at2"/>
<keyword evidence="1" id="KW-0812">Transmembrane</keyword>
<gene>
    <name evidence="2" type="ORF">BST99_05850</name>
</gene>
<proteinExistence type="predicted"/>
<name>A0A2S7T6M4_9FLAO</name>
<evidence type="ECO:0000256" key="1">
    <source>
        <dbReference type="SAM" id="Phobius"/>
    </source>
</evidence>
<dbReference type="RefSeq" id="WP_105000974.1">
    <property type="nucleotide sequence ID" value="NZ_MQVX01000001.1"/>
</dbReference>
<evidence type="ECO:0000313" key="2">
    <source>
        <dbReference type="EMBL" id="PQJ15324.1"/>
    </source>
</evidence>
<keyword evidence="3" id="KW-1185">Reference proteome</keyword>
<dbReference type="AlphaFoldDB" id="A0A2S7T6M4"/>
<comment type="caution">
    <text evidence="2">The sequence shown here is derived from an EMBL/GenBank/DDBJ whole genome shotgun (WGS) entry which is preliminary data.</text>
</comment>
<feature type="transmembrane region" description="Helical" evidence="1">
    <location>
        <begin position="16"/>
        <end position="36"/>
    </location>
</feature>
<evidence type="ECO:0000313" key="3">
    <source>
        <dbReference type="Proteomes" id="UP000239366"/>
    </source>
</evidence>
<dbReference type="EMBL" id="MQVX01000001">
    <property type="protein sequence ID" value="PQJ15324.1"/>
    <property type="molecule type" value="Genomic_DNA"/>
</dbReference>
<protein>
    <recommendedName>
        <fullName evidence="4">Type II secretion system protein</fullName>
    </recommendedName>
</protein>
<reference evidence="3" key="1">
    <citation type="submission" date="2016-11" db="EMBL/GenBank/DDBJ databases">
        <title>Trade-off between light-utilization and light-protection in marine flavobacteria.</title>
        <authorList>
            <person name="Kumagai Y."/>
            <person name="Yoshizawa S."/>
            <person name="Kogure K."/>
        </authorList>
    </citation>
    <scope>NUCLEOTIDE SEQUENCE [LARGE SCALE GENOMIC DNA]</scope>
    <source>
        <strain evidence="3">SG-18</strain>
    </source>
</reference>